<dbReference type="Proteomes" id="UP000318720">
    <property type="component" value="Unassembled WGS sequence"/>
</dbReference>
<dbReference type="PANTHER" id="PTHR38444:SF1">
    <property type="entry name" value="ENTEROBACTIN BIOSYNTHESIS PROTEIN YBDZ"/>
    <property type="match status" value="1"/>
</dbReference>
<organism evidence="2 3">
    <name type="scientific">Streptomyces ipomoeae</name>
    <dbReference type="NCBI Taxonomy" id="103232"/>
    <lineage>
        <taxon>Bacteria</taxon>
        <taxon>Bacillati</taxon>
        <taxon>Actinomycetota</taxon>
        <taxon>Actinomycetes</taxon>
        <taxon>Kitasatosporales</taxon>
        <taxon>Streptomycetaceae</taxon>
        <taxon>Streptomyces</taxon>
    </lineage>
</organism>
<dbReference type="InterPro" id="IPR037407">
    <property type="entry name" value="MLP_fam"/>
</dbReference>
<reference evidence="2 3" key="1">
    <citation type="submission" date="2019-03" db="EMBL/GenBank/DDBJ databases">
        <title>Comparative genomic analyses of the sweetpotato soil rot pathogen, Streptomyces ipomoeae.</title>
        <authorList>
            <person name="Ruschel Soares N."/>
            <person name="Badger J.H."/>
            <person name="Huguet-Tapia J.C."/>
            <person name="Clark C.A."/>
            <person name="Pettis G.S."/>
        </authorList>
    </citation>
    <scope>NUCLEOTIDE SEQUENCE [LARGE SCALE GENOMIC DNA]</scope>
    <source>
        <strain evidence="2 3">88-35</strain>
    </source>
</reference>
<dbReference type="InterPro" id="IPR005153">
    <property type="entry name" value="MbtH-like_dom"/>
</dbReference>
<evidence type="ECO:0000313" key="3">
    <source>
        <dbReference type="Proteomes" id="UP000318720"/>
    </source>
</evidence>
<dbReference type="SMART" id="SM00923">
    <property type="entry name" value="MbtH"/>
    <property type="match status" value="1"/>
</dbReference>
<gene>
    <name evidence="2" type="ORF">Sipo8835_30015</name>
</gene>
<dbReference type="PANTHER" id="PTHR38444">
    <property type="entry name" value="ENTEROBACTIN BIOSYNTHESIS PROTEIN YBDZ"/>
    <property type="match status" value="1"/>
</dbReference>
<name>A0AAE8VY05_9ACTN</name>
<evidence type="ECO:0000313" key="2">
    <source>
        <dbReference type="EMBL" id="TQE26264.1"/>
    </source>
</evidence>
<dbReference type="SUPFAM" id="SSF160582">
    <property type="entry name" value="MbtH-like"/>
    <property type="match status" value="1"/>
</dbReference>
<dbReference type="RefSeq" id="WP_009342060.1">
    <property type="nucleotide sequence ID" value="NZ_JARAVB010000428.1"/>
</dbReference>
<accession>A0AAE8VY05</accession>
<sequence length="64" mass="7338">MSNPFESTTHPMFVLLNDEQQMSLWPAFTPVPDGWRAAFGPAVRTECLAYIEREWGDLRPASLR</sequence>
<proteinExistence type="predicted"/>
<comment type="caution">
    <text evidence="2">The sequence shown here is derived from an EMBL/GenBank/DDBJ whole genome shotgun (WGS) entry which is preliminary data.</text>
</comment>
<dbReference type="AlphaFoldDB" id="A0AAE8VY05"/>
<dbReference type="GO" id="GO:0019290">
    <property type="term" value="P:siderophore biosynthetic process"/>
    <property type="evidence" value="ECO:0007669"/>
    <property type="project" value="TreeGrafter"/>
</dbReference>
<dbReference type="Gene3D" id="3.90.820.10">
    <property type="entry name" value="Structural Genomics, Unknown Function 30-nov-00 1gh9 Mol_id"/>
    <property type="match status" value="1"/>
</dbReference>
<dbReference type="Pfam" id="PF03621">
    <property type="entry name" value="MbtH"/>
    <property type="match status" value="1"/>
</dbReference>
<dbReference type="GO" id="GO:0005829">
    <property type="term" value="C:cytosol"/>
    <property type="evidence" value="ECO:0007669"/>
    <property type="project" value="TreeGrafter"/>
</dbReference>
<feature type="domain" description="MbtH-like" evidence="1">
    <location>
        <begin position="3"/>
        <end position="53"/>
    </location>
</feature>
<dbReference type="EMBL" id="SPAZ01000239">
    <property type="protein sequence ID" value="TQE26264.1"/>
    <property type="molecule type" value="Genomic_DNA"/>
</dbReference>
<protein>
    <submittedName>
        <fullName evidence="2">MbtH family protein</fullName>
    </submittedName>
</protein>
<dbReference type="InterPro" id="IPR038020">
    <property type="entry name" value="MbtH-like_sf"/>
</dbReference>
<evidence type="ECO:0000259" key="1">
    <source>
        <dbReference type="SMART" id="SM00923"/>
    </source>
</evidence>